<keyword evidence="3 7" id="KW-0812">Transmembrane</keyword>
<feature type="transmembrane region" description="Helical" evidence="7">
    <location>
        <begin position="717"/>
        <end position="735"/>
    </location>
</feature>
<evidence type="ECO:0000256" key="7">
    <source>
        <dbReference type="SAM" id="Phobius"/>
    </source>
</evidence>
<protein>
    <submittedName>
        <fullName evidence="9">RND transporter</fullName>
    </submittedName>
</protein>
<dbReference type="Pfam" id="PF03176">
    <property type="entry name" value="MMPL"/>
    <property type="match status" value="2"/>
</dbReference>
<feature type="transmembrane region" description="Helical" evidence="7">
    <location>
        <begin position="315"/>
        <end position="335"/>
    </location>
</feature>
<dbReference type="PANTHER" id="PTHR33406:SF13">
    <property type="entry name" value="MEMBRANE PROTEIN YDFJ"/>
    <property type="match status" value="1"/>
</dbReference>
<keyword evidence="6" id="KW-0175">Coiled coil</keyword>
<evidence type="ECO:0000256" key="6">
    <source>
        <dbReference type="SAM" id="Coils"/>
    </source>
</evidence>
<evidence type="ECO:0000256" key="1">
    <source>
        <dbReference type="ARBA" id="ARBA00004651"/>
    </source>
</evidence>
<keyword evidence="4 7" id="KW-1133">Transmembrane helix</keyword>
<feature type="domain" description="SSD" evidence="8">
    <location>
        <begin position="288"/>
        <end position="413"/>
    </location>
</feature>
<dbReference type="AlphaFoldDB" id="A0A0U4CU40"/>
<evidence type="ECO:0000313" key="9">
    <source>
        <dbReference type="EMBL" id="ALX04317.1"/>
    </source>
</evidence>
<dbReference type="InterPro" id="IPR000731">
    <property type="entry name" value="SSD"/>
</dbReference>
<dbReference type="STRING" id="2041.AERYTH_06240"/>
<name>A0A0U4CU40_9ACTN</name>
<proteinExistence type="predicted"/>
<evidence type="ECO:0000259" key="8">
    <source>
        <dbReference type="PROSITE" id="PS50156"/>
    </source>
</evidence>
<dbReference type="Proteomes" id="UP000067689">
    <property type="component" value="Chromosome"/>
</dbReference>
<keyword evidence="10" id="KW-1185">Reference proteome</keyword>
<feature type="transmembrane region" description="Helical" evidence="7">
    <location>
        <begin position="666"/>
        <end position="685"/>
    </location>
</feature>
<feature type="coiled-coil region" evidence="6">
    <location>
        <begin position="121"/>
        <end position="186"/>
    </location>
</feature>
<evidence type="ECO:0000256" key="5">
    <source>
        <dbReference type="ARBA" id="ARBA00023136"/>
    </source>
</evidence>
<dbReference type="Gene3D" id="1.20.1640.10">
    <property type="entry name" value="Multidrug efflux transporter AcrB transmembrane domain"/>
    <property type="match status" value="2"/>
</dbReference>
<feature type="transmembrane region" description="Helical" evidence="7">
    <location>
        <begin position="747"/>
        <end position="770"/>
    </location>
</feature>
<evidence type="ECO:0000256" key="3">
    <source>
        <dbReference type="ARBA" id="ARBA00022692"/>
    </source>
</evidence>
<dbReference type="OrthoDB" id="7051771at2"/>
<feature type="transmembrane region" description="Helical" evidence="7">
    <location>
        <begin position="446"/>
        <end position="465"/>
    </location>
</feature>
<gene>
    <name evidence="9" type="ORF">AERYTH_06240</name>
</gene>
<evidence type="ECO:0000256" key="4">
    <source>
        <dbReference type="ARBA" id="ARBA00022989"/>
    </source>
</evidence>
<dbReference type="InterPro" id="IPR004869">
    <property type="entry name" value="MMPL_dom"/>
</dbReference>
<feature type="transmembrane region" description="Helical" evidence="7">
    <location>
        <begin position="604"/>
        <end position="625"/>
    </location>
</feature>
<dbReference type="PATRIC" id="fig|2041.4.peg.1310"/>
<keyword evidence="5 7" id="KW-0472">Membrane</keyword>
<keyword evidence="2" id="KW-1003">Cell membrane</keyword>
<comment type="subcellular location">
    <subcellularLocation>
        <location evidence="1">Cell membrane</location>
        <topology evidence="1">Multi-pass membrane protein</topology>
    </subcellularLocation>
</comment>
<organism evidence="9 10">
    <name type="scientific">Aeromicrobium erythreum</name>
    <dbReference type="NCBI Taxonomy" id="2041"/>
    <lineage>
        <taxon>Bacteria</taxon>
        <taxon>Bacillati</taxon>
        <taxon>Actinomycetota</taxon>
        <taxon>Actinomycetes</taxon>
        <taxon>Propionibacteriales</taxon>
        <taxon>Nocardioidaceae</taxon>
        <taxon>Aeromicrobium</taxon>
    </lineage>
</organism>
<accession>A0A0U4CU40</accession>
<dbReference type="SUPFAM" id="SSF82866">
    <property type="entry name" value="Multidrug efflux transporter AcrB transmembrane domain"/>
    <property type="match status" value="2"/>
</dbReference>
<feature type="transmembrane region" description="Helical" evidence="7">
    <location>
        <begin position="362"/>
        <end position="385"/>
    </location>
</feature>
<dbReference type="InterPro" id="IPR050545">
    <property type="entry name" value="Mycobact_MmpL"/>
</dbReference>
<feature type="transmembrane region" description="Helical" evidence="7">
    <location>
        <begin position="291"/>
        <end position="309"/>
    </location>
</feature>
<feature type="transmembrane region" description="Helical" evidence="7">
    <location>
        <begin position="391"/>
        <end position="414"/>
    </location>
</feature>
<feature type="transmembrane region" description="Helical" evidence="7">
    <location>
        <begin position="264"/>
        <end position="284"/>
    </location>
</feature>
<dbReference type="PROSITE" id="PS50156">
    <property type="entry name" value="SSD"/>
    <property type="match status" value="1"/>
</dbReference>
<dbReference type="PANTHER" id="PTHR33406">
    <property type="entry name" value="MEMBRANE PROTEIN MJ1562-RELATED"/>
    <property type="match status" value="1"/>
</dbReference>
<evidence type="ECO:0000256" key="2">
    <source>
        <dbReference type="ARBA" id="ARBA00022475"/>
    </source>
</evidence>
<dbReference type="RefSeq" id="WP_067856061.1">
    <property type="nucleotide sequence ID" value="NZ_CP011502.1"/>
</dbReference>
<dbReference type="KEGG" id="aer:AERYTH_06240"/>
<reference evidence="9 10" key="1">
    <citation type="journal article" date="1991" name="Int. J. Syst. Bacteriol.">
        <title>Description of the erythromycin-producing bacterium Arthrobacter sp. strain NRRL B-3381 as Aeromicrobium erythreum gen. nov., sp. nov.</title>
        <authorList>
            <person name="Miller E.S."/>
            <person name="Woese C.R."/>
            <person name="Brenner S."/>
        </authorList>
    </citation>
    <scope>NUCLEOTIDE SEQUENCE [LARGE SCALE GENOMIC DNA]</scope>
    <source>
        <strain evidence="9 10">AR18</strain>
    </source>
</reference>
<sequence>MASLLYRLGRFAARRAWTVLAAWVAVLALAAGAFALFGGALTSTVTIPDTPTQRVADQLADRFPDASGGSATVIFRSEDGKALSDAQRAGIAAVLKKVDGVDGVAGTVDPFAVEQQAAAQVQKLEDGRRQLEQGRERLEAGERQLAAARQQLEAAPSVSQAQRQQLAAQEEELAQGREELEAQGRTLDDGAALLKLSEGLRQVSEDGTTALAQVQFTDELVEVTPEVREDVLAALTDDPVDGVEVLPSAEISQEIPNVFGPGEAVGLVVAAIVLVVMLGTFVTAGLPLLNALLGVGVGVLASLSLSGAVEMLSVSPALGVMLGLAVGIDYSLFIINRHRKQLARGMDVHESIGLANGTSGNAVVFAGSTVLIALLALNVVGIGFLGVMGTVGAICVFVAILVAITLTPAMLGLLGRRALTRKERGQAPQPEGAHLPADRPMSTVRAWLTVVGTVVVLLVVAIPALSMRLGLNSATSEPEDSVVYQSYSTVERAFGPGANGPLLVVATLDDPVTDATLTSEQLRLGELLRDQGDVTAVAPVGASEDKMLLAFQVVPKTGPSDEATEQLVRDVRDLRADGVASFGVAGATSGNIDVSAQLSDALPVYLAVVVGLSLLILVLVFRSILVPLTATLGFVLSLLATFGGLTAIFQWGWIGSVFGVHDPGPVLSFLPVILIGVLFGLAMDYQLFLVSGMREAHAHGAPARVAVQRGFHAGRSVVIAAALIMVSVFAGFIFADSGMIKSVGFGLAFGVLVDAFVVRILLVPAVMHLLGESAWWMPRWLDRILPDMDVEGAALERSHPDPAHAHPEDAHPR</sequence>
<evidence type="ECO:0000313" key="10">
    <source>
        <dbReference type="Proteomes" id="UP000067689"/>
    </source>
</evidence>
<dbReference type="EMBL" id="CP011502">
    <property type="protein sequence ID" value="ALX04317.1"/>
    <property type="molecule type" value="Genomic_DNA"/>
</dbReference>
<feature type="transmembrane region" description="Helical" evidence="7">
    <location>
        <begin position="632"/>
        <end position="654"/>
    </location>
</feature>
<dbReference type="GO" id="GO:0005886">
    <property type="term" value="C:plasma membrane"/>
    <property type="evidence" value="ECO:0007669"/>
    <property type="project" value="UniProtKB-SubCell"/>
</dbReference>